<sequence>MSAMAGSCRRAQRADGTEAGAMQGNRKRNRPAQRRLAFALLAVVLAAVPMAWCASAASADAGHERRLAIEQAYAKQVEGGRPSQAQLAFYLSRMDEAGWTLADVERDIVRQQAGQRALAFPLRTVVCESVRHRRQECPATFAGKPVLVERLSKGACTEGRTWGAGRNGVWVSEGCKARFSDSQAGTALLPCVSRDGLHECRTGFQDPVALARHTSLVECVEGVNWGQRPGLVWVSAGCSADFIRVSGAARPIDRPVAPTSYSITCASDDGHRKECHWTSRKARPVLVQQISEVPCEYGRTFGYLPASVWVDKGCRARFGVEAGAAPEHNAWCASHEDGTERNWCAWPPHRGTPHLAHEFSRTKCVEGRTWGYVAAQGIWVSGQCVARFSNRKRDGKTGA</sequence>
<evidence type="ECO:0000313" key="3">
    <source>
        <dbReference type="Proteomes" id="UP001459204"/>
    </source>
</evidence>
<evidence type="ECO:0000256" key="1">
    <source>
        <dbReference type="SAM" id="MobiDB-lite"/>
    </source>
</evidence>
<comment type="caution">
    <text evidence="2">The sequence shown here is derived from an EMBL/GenBank/DDBJ whole genome shotgun (WGS) entry which is preliminary data.</text>
</comment>
<feature type="region of interest" description="Disordered" evidence="1">
    <location>
        <begin position="1"/>
        <end position="28"/>
    </location>
</feature>
<gene>
    <name evidence="2" type="ORF">AAD027_16135</name>
</gene>
<protein>
    <submittedName>
        <fullName evidence="2">DUF3011 domain-containing protein</fullName>
    </submittedName>
</protein>
<dbReference type="RefSeq" id="WP_341727058.1">
    <property type="nucleotide sequence ID" value="NZ_JBBWWT010000009.1"/>
</dbReference>
<evidence type="ECO:0000313" key="2">
    <source>
        <dbReference type="EMBL" id="MEL1265885.1"/>
    </source>
</evidence>
<dbReference type="Pfam" id="PF11218">
    <property type="entry name" value="DUF3011"/>
    <property type="match status" value="2"/>
</dbReference>
<name>A0ABU9J3R2_9GAMM</name>
<accession>A0ABU9J3R2</accession>
<organism evidence="2 3">
    <name type="scientific">Pseudoxanthomonas putridarboris</name>
    <dbReference type="NCBI Taxonomy" id="752605"/>
    <lineage>
        <taxon>Bacteria</taxon>
        <taxon>Pseudomonadati</taxon>
        <taxon>Pseudomonadota</taxon>
        <taxon>Gammaproteobacteria</taxon>
        <taxon>Lysobacterales</taxon>
        <taxon>Lysobacteraceae</taxon>
        <taxon>Pseudoxanthomonas</taxon>
    </lineage>
</organism>
<keyword evidence="3" id="KW-1185">Reference proteome</keyword>
<dbReference type="Proteomes" id="UP001459204">
    <property type="component" value="Unassembled WGS sequence"/>
</dbReference>
<dbReference type="InterPro" id="IPR021381">
    <property type="entry name" value="DUF3011"/>
</dbReference>
<reference evidence="2 3" key="1">
    <citation type="submission" date="2024-04" db="EMBL/GenBank/DDBJ databases">
        <title>Draft genome sequence of Pseudoxanthomonas putridarboris WD12.</title>
        <authorList>
            <person name="Oh J."/>
        </authorList>
    </citation>
    <scope>NUCLEOTIDE SEQUENCE [LARGE SCALE GENOMIC DNA]</scope>
    <source>
        <strain evidence="2 3">WD12</strain>
    </source>
</reference>
<proteinExistence type="predicted"/>
<dbReference type="EMBL" id="JBBWWT010000009">
    <property type="protein sequence ID" value="MEL1265885.1"/>
    <property type="molecule type" value="Genomic_DNA"/>
</dbReference>